<dbReference type="OrthoDB" id="5298564at2"/>
<keyword evidence="4" id="KW-1185">Reference proteome</keyword>
<feature type="compositionally biased region" description="Basic residues" evidence="1">
    <location>
        <begin position="177"/>
        <end position="197"/>
    </location>
</feature>
<evidence type="ECO:0000313" key="3">
    <source>
        <dbReference type="EMBL" id="SDM11126.1"/>
    </source>
</evidence>
<feature type="chain" id="PRO_5011540921" evidence="2">
    <location>
        <begin position="27"/>
        <end position="209"/>
    </location>
</feature>
<sequence>MTRTRTLLSSAACAALLAFSGTAALAQPAPAASVSAAETAAPAPHHAGHARRAALTPEQRQHQREQFRQARERHIAEFKQKLSLSADQEPAWNTLTEALKPGQRHARLGGGSPQDWRQLSTPERLDRMRALRVQRAAEFDRRADAVKAFYATLRPEQQKTFDAEGQRLMARFAGGPHGHRHGMQGHAQRHHAKHAGGPRHPGQALAQPQ</sequence>
<dbReference type="STRING" id="1527607.SAMN05428957_102365"/>
<keyword evidence="2" id="KW-0732">Signal</keyword>
<name>A0A1G9QJF7_9BURK</name>
<dbReference type="Pfam" id="PF07813">
    <property type="entry name" value="LTXXQ"/>
    <property type="match status" value="1"/>
</dbReference>
<evidence type="ECO:0000313" key="4">
    <source>
        <dbReference type="Proteomes" id="UP000198552"/>
    </source>
</evidence>
<dbReference type="InterPro" id="IPR012899">
    <property type="entry name" value="LTXXQ"/>
</dbReference>
<organism evidence="3 4">
    <name type="scientific">Oryzisolibacter propanilivorax</name>
    <dbReference type="NCBI Taxonomy" id="1527607"/>
    <lineage>
        <taxon>Bacteria</taxon>
        <taxon>Pseudomonadati</taxon>
        <taxon>Pseudomonadota</taxon>
        <taxon>Betaproteobacteria</taxon>
        <taxon>Burkholderiales</taxon>
        <taxon>Comamonadaceae</taxon>
        <taxon>Oryzisolibacter</taxon>
    </lineage>
</organism>
<dbReference type="AlphaFoldDB" id="A0A1G9QJF7"/>
<feature type="region of interest" description="Disordered" evidence="1">
    <location>
        <begin position="36"/>
        <end position="70"/>
    </location>
</feature>
<evidence type="ECO:0000256" key="1">
    <source>
        <dbReference type="SAM" id="MobiDB-lite"/>
    </source>
</evidence>
<dbReference type="RefSeq" id="WP_091567147.1">
    <property type="nucleotide sequence ID" value="NZ_FNHP01000002.1"/>
</dbReference>
<reference evidence="4" key="1">
    <citation type="submission" date="2016-10" db="EMBL/GenBank/DDBJ databases">
        <authorList>
            <person name="Varghese N."/>
            <person name="Submissions S."/>
        </authorList>
    </citation>
    <scope>NUCLEOTIDE SEQUENCE [LARGE SCALE GENOMIC DNA]</scope>
    <source>
        <strain evidence="4">EPL6</strain>
    </source>
</reference>
<accession>A0A1G9QJF7</accession>
<feature type="signal peptide" evidence="2">
    <location>
        <begin position="1"/>
        <end position="26"/>
    </location>
</feature>
<feature type="region of interest" description="Disordered" evidence="1">
    <location>
        <begin position="173"/>
        <end position="209"/>
    </location>
</feature>
<proteinExistence type="predicted"/>
<protein>
    <submittedName>
        <fullName evidence="3">LTXXQ motif family protein</fullName>
    </submittedName>
</protein>
<evidence type="ECO:0000256" key="2">
    <source>
        <dbReference type="SAM" id="SignalP"/>
    </source>
</evidence>
<dbReference type="GO" id="GO:0042597">
    <property type="term" value="C:periplasmic space"/>
    <property type="evidence" value="ECO:0007669"/>
    <property type="project" value="InterPro"/>
</dbReference>
<gene>
    <name evidence="3" type="ORF">SAMN05428957_102365</name>
</gene>
<dbReference type="Proteomes" id="UP000198552">
    <property type="component" value="Unassembled WGS sequence"/>
</dbReference>
<feature type="compositionally biased region" description="Basic and acidic residues" evidence="1">
    <location>
        <begin position="59"/>
        <end position="70"/>
    </location>
</feature>
<dbReference type="EMBL" id="FNHP01000002">
    <property type="protein sequence ID" value="SDM11126.1"/>
    <property type="molecule type" value="Genomic_DNA"/>
</dbReference>
<feature type="compositionally biased region" description="Low complexity" evidence="1">
    <location>
        <begin position="36"/>
        <end position="45"/>
    </location>
</feature>